<proteinExistence type="predicted"/>
<dbReference type="AlphaFoldDB" id="A0A197KCL4"/>
<sequence length="179" mass="19848">MKSRTGIKRRNQPLFSSHHQTHSQSNKRNKSNQPQAYSANPQPSLSTYSKKHSSQPCLSSSAPTRTRPPLLPPPQPKPLAPRCKPSQQTQQKQPASSLFSQPTTITLHILQETLKPTMSLFKRSNKNKTSSAASTPAQTPRTSMQTIRDASGTKMTPEEALYKISHNMMTNASTGPFIR</sequence>
<protein>
    <submittedName>
        <fullName evidence="2">Uncharacterized protein</fullName>
    </submittedName>
</protein>
<feature type="compositionally biased region" description="Polar residues" evidence="1">
    <location>
        <begin position="86"/>
        <end position="103"/>
    </location>
</feature>
<organism evidence="2 3">
    <name type="scientific">Linnemannia elongata AG-77</name>
    <dbReference type="NCBI Taxonomy" id="1314771"/>
    <lineage>
        <taxon>Eukaryota</taxon>
        <taxon>Fungi</taxon>
        <taxon>Fungi incertae sedis</taxon>
        <taxon>Mucoromycota</taxon>
        <taxon>Mortierellomycotina</taxon>
        <taxon>Mortierellomycetes</taxon>
        <taxon>Mortierellales</taxon>
        <taxon>Mortierellaceae</taxon>
        <taxon>Linnemannia</taxon>
    </lineage>
</organism>
<feature type="region of interest" description="Disordered" evidence="1">
    <location>
        <begin position="1"/>
        <end position="103"/>
    </location>
</feature>
<feature type="compositionally biased region" description="Polar residues" evidence="1">
    <location>
        <begin position="127"/>
        <end position="148"/>
    </location>
</feature>
<evidence type="ECO:0000256" key="1">
    <source>
        <dbReference type="SAM" id="MobiDB-lite"/>
    </source>
</evidence>
<dbReference type="Proteomes" id="UP000078512">
    <property type="component" value="Unassembled WGS sequence"/>
</dbReference>
<feature type="compositionally biased region" description="Basic residues" evidence="1">
    <location>
        <begin position="19"/>
        <end position="30"/>
    </location>
</feature>
<evidence type="ECO:0000313" key="2">
    <source>
        <dbReference type="EMBL" id="OAQ35240.1"/>
    </source>
</evidence>
<dbReference type="EMBL" id="KV442015">
    <property type="protein sequence ID" value="OAQ35240.1"/>
    <property type="molecule type" value="Genomic_DNA"/>
</dbReference>
<accession>A0A197KCL4</accession>
<name>A0A197KCL4_9FUNG</name>
<dbReference type="OrthoDB" id="2445692at2759"/>
<feature type="compositionally biased region" description="Basic residues" evidence="1">
    <location>
        <begin position="1"/>
        <end position="11"/>
    </location>
</feature>
<reference evidence="2 3" key="1">
    <citation type="submission" date="2016-05" db="EMBL/GenBank/DDBJ databases">
        <title>Genome sequencing reveals origins of a unique bacterial endosymbiosis in the earliest lineages of terrestrial Fungi.</title>
        <authorList>
            <consortium name="DOE Joint Genome Institute"/>
            <person name="Uehling J."/>
            <person name="Gryganskyi A."/>
            <person name="Hameed K."/>
            <person name="Tschaplinski T."/>
            <person name="Misztal P."/>
            <person name="Wu S."/>
            <person name="Desiro A."/>
            <person name="Vande Pol N."/>
            <person name="Du Z.-Y."/>
            <person name="Zienkiewicz A."/>
            <person name="Zienkiewicz K."/>
            <person name="Morin E."/>
            <person name="Tisserant E."/>
            <person name="Splivallo R."/>
            <person name="Hainaut M."/>
            <person name="Henrissat B."/>
            <person name="Ohm R."/>
            <person name="Kuo A."/>
            <person name="Yan J."/>
            <person name="Lipzen A."/>
            <person name="Nolan M."/>
            <person name="Labutti K."/>
            <person name="Barry K."/>
            <person name="Goldstein A."/>
            <person name="Labbe J."/>
            <person name="Schadt C."/>
            <person name="Tuskan G."/>
            <person name="Grigoriev I."/>
            <person name="Martin F."/>
            <person name="Vilgalys R."/>
            <person name="Bonito G."/>
        </authorList>
    </citation>
    <scope>NUCLEOTIDE SEQUENCE [LARGE SCALE GENOMIC DNA]</scope>
    <source>
        <strain evidence="2 3">AG-77</strain>
    </source>
</reference>
<feature type="region of interest" description="Disordered" evidence="1">
    <location>
        <begin position="124"/>
        <end position="155"/>
    </location>
</feature>
<keyword evidence="3" id="KW-1185">Reference proteome</keyword>
<feature type="compositionally biased region" description="Pro residues" evidence="1">
    <location>
        <begin position="69"/>
        <end position="79"/>
    </location>
</feature>
<feature type="compositionally biased region" description="Polar residues" evidence="1">
    <location>
        <begin position="31"/>
        <end position="61"/>
    </location>
</feature>
<gene>
    <name evidence="2" type="ORF">K457DRAFT_1505352</name>
</gene>
<evidence type="ECO:0000313" key="3">
    <source>
        <dbReference type="Proteomes" id="UP000078512"/>
    </source>
</evidence>